<dbReference type="eggNOG" id="ENOG502S3KF">
    <property type="taxonomic scope" value="Eukaryota"/>
</dbReference>
<feature type="signal peptide" evidence="7">
    <location>
        <begin position="1"/>
        <end position="22"/>
    </location>
</feature>
<dbReference type="Ensembl" id="ENSPANT00000019970.3">
    <property type="protein sequence ID" value="ENSPANP00000011393.3"/>
    <property type="gene ID" value="ENSPANG00000048620.1"/>
</dbReference>
<name>A0A096NER6_PAPAN</name>
<feature type="domain" description="Ig-like" evidence="8">
    <location>
        <begin position="18"/>
        <end position="128"/>
    </location>
</feature>
<reference evidence="9 10" key="1">
    <citation type="submission" date="2012-03" db="EMBL/GenBank/DDBJ databases">
        <title>Whole Genome Assembly of Papio anubis.</title>
        <authorList>
            <person name="Liu Y.L."/>
            <person name="Abraham K.A."/>
            <person name="Akbar H.A."/>
            <person name="Ali S.A."/>
            <person name="Anosike U.A."/>
            <person name="Aqrawi P.A."/>
            <person name="Arias F.A."/>
            <person name="Attaway T.A."/>
            <person name="Awwad R.A."/>
            <person name="Babu C.B."/>
            <person name="Bandaranaike D.B."/>
            <person name="Battles P.B."/>
            <person name="Bell A.B."/>
            <person name="Beltran B.B."/>
            <person name="Berhane-Mersha D.B."/>
            <person name="Bess C.B."/>
            <person name="Bickham C.B."/>
            <person name="Bolden T.B."/>
            <person name="Carter K.C."/>
            <person name="Chau D.C."/>
            <person name="Chavez A.C."/>
            <person name="Clerc-Blankenburg K.C."/>
            <person name="Coyle M.C."/>
            <person name="Dao M.D."/>
            <person name="Davila M.L.D."/>
            <person name="Davy-Carroll L.D."/>
            <person name="Denson S.D."/>
            <person name="Dinh H.D."/>
            <person name="Fernandez S.F."/>
            <person name="Fernando P.F."/>
            <person name="Forbes L.F."/>
            <person name="Francis C.F."/>
            <person name="Francisco L.F."/>
            <person name="Fu Q.F."/>
            <person name="Garcia-Iii R.G."/>
            <person name="Garrett T.G."/>
            <person name="Gross S.G."/>
            <person name="Gubbala S.G."/>
            <person name="Hirani K.H."/>
            <person name="Hogues M.H."/>
            <person name="Hollins B.H."/>
            <person name="Jackson L.J."/>
            <person name="Javaid M.J."/>
            <person name="Jhangiani S.J."/>
            <person name="Johnson A.J."/>
            <person name="Johnson B.J."/>
            <person name="Jones J.J."/>
            <person name="Joshi V.J."/>
            <person name="Kalu J.K."/>
            <person name="Khan N.K."/>
            <person name="Korchina V.K."/>
            <person name="Kovar C.K."/>
            <person name="Lago L.L."/>
            <person name="Lara F.L."/>
            <person name="Le T.-K.L."/>
            <person name="Lee S.L."/>
            <person name="Legall-Iii F.L."/>
            <person name="Lemon S.L."/>
            <person name="Liu J.L."/>
            <person name="Liu Y.-S.L."/>
            <person name="Liyanage D.L."/>
            <person name="Lopez J.L."/>
            <person name="Lorensuhewa L.L."/>
            <person name="Mata R.M."/>
            <person name="Mathew T.M."/>
            <person name="Mercado C.M."/>
            <person name="Mercado I.M."/>
            <person name="Morales K.M."/>
            <person name="Morgan M.M."/>
            <person name="Munidasa M.M."/>
            <person name="Ngo D.N."/>
            <person name="Nguyen L.N."/>
            <person name="Nguyen T.N."/>
            <person name="Nguyen N.N."/>
            <person name="Obregon M.O."/>
            <person name="Okwuonu G.O."/>
            <person name="Ongeri F.O."/>
            <person name="Onwere C.O."/>
            <person name="Osifeso I.O."/>
            <person name="Parra A.P."/>
            <person name="Patil S.P."/>
            <person name="Perez A.P."/>
            <person name="Perez Y.P."/>
            <person name="Pham C.P."/>
            <person name="Pu L.-L.P."/>
            <person name="Puazo M.P."/>
            <person name="Quiroz J.Q."/>
            <person name="Rouhana J.R."/>
            <person name="Ruiz M.R."/>
            <person name="Ruiz S.-J.R."/>
            <person name="Saada N.S."/>
            <person name="Santibanez J.S."/>
            <person name="Scheel M.S."/>
            <person name="Schneider B.S."/>
            <person name="Simmons D.S."/>
            <person name="Sisson I.S."/>
            <person name="Tang L.-Y.T."/>
            <person name="Thornton R.T."/>
            <person name="Tisius J.T."/>
            <person name="Toledanes G.T."/>
            <person name="Trejos Z.T."/>
            <person name="Usmani K.U."/>
            <person name="Varghese R.V."/>
            <person name="Vattathil S.V."/>
            <person name="Vee V.V."/>
            <person name="Walker D.W."/>
            <person name="Weissenberger G.W."/>
            <person name="White C.W."/>
            <person name="Williams A.W."/>
            <person name="Woodworth J.W."/>
            <person name="Wright R.W."/>
            <person name="Zhu Y.Z."/>
            <person name="Han Y.H."/>
            <person name="Newsham I.N."/>
            <person name="Nazareth L.N."/>
            <person name="Worley K.W."/>
            <person name="Muzny D.M."/>
            <person name="Rogers J.R."/>
            <person name="Gibbs R.G."/>
        </authorList>
    </citation>
    <scope>NUCLEOTIDE SEQUENCE [LARGE SCALE GENOMIC DNA]</scope>
</reference>
<evidence type="ECO:0000256" key="7">
    <source>
        <dbReference type="SAM" id="SignalP"/>
    </source>
</evidence>
<organism evidence="9 10">
    <name type="scientific">Papio anubis</name>
    <name type="common">Olive baboon</name>
    <dbReference type="NCBI Taxonomy" id="9555"/>
    <lineage>
        <taxon>Eukaryota</taxon>
        <taxon>Metazoa</taxon>
        <taxon>Chordata</taxon>
        <taxon>Craniata</taxon>
        <taxon>Vertebrata</taxon>
        <taxon>Euteleostomi</taxon>
        <taxon>Mammalia</taxon>
        <taxon>Eutheria</taxon>
        <taxon>Euarchontoglires</taxon>
        <taxon>Primates</taxon>
        <taxon>Haplorrhini</taxon>
        <taxon>Catarrhini</taxon>
        <taxon>Cercopithecidae</taxon>
        <taxon>Cercopithecinae</taxon>
        <taxon>Papio</taxon>
    </lineage>
</organism>
<dbReference type="FunFam" id="2.60.40.10:FF:000350">
    <property type="entry name" value="Immunoglobulin kappa chain variable 18-36"/>
    <property type="match status" value="1"/>
</dbReference>
<evidence type="ECO:0000256" key="3">
    <source>
        <dbReference type="ARBA" id="ARBA00023319"/>
    </source>
</evidence>
<dbReference type="Pfam" id="PF07686">
    <property type="entry name" value="V-set"/>
    <property type="match status" value="1"/>
</dbReference>
<accession>A0A096NER6</accession>
<evidence type="ECO:0000256" key="1">
    <source>
        <dbReference type="ARBA" id="ARBA00022859"/>
    </source>
</evidence>
<keyword evidence="7" id="KW-0732">Signal</keyword>
<sequence>MDMRVLAQLLGLLLLWLPDTTGEIVMTQSPATLSLSPGERATLSCRASQSVSSRLAWYQQKPGQAPRLLIYDASSRATGIPDRFSGSGSGTEFTLTISSLEPEDVGVYYCQQSYSWPPTVIRHETKTSTRPSVVTRFISCFLYRQLVWWPLSFSIYALFGHFGVQVLKSKITYVNPLHHTISAWLLCSFKCILESIPVYGITKS</sequence>
<dbReference type="GO" id="GO:0019814">
    <property type="term" value="C:immunoglobulin complex"/>
    <property type="evidence" value="ECO:0007669"/>
    <property type="project" value="UniProtKB-KW"/>
</dbReference>
<dbReference type="GeneTree" id="ENSGT00940000154413"/>
<dbReference type="InterPro" id="IPR036179">
    <property type="entry name" value="Ig-like_dom_sf"/>
</dbReference>
<feature type="transmembrane region" description="Helical" evidence="6">
    <location>
        <begin position="146"/>
        <end position="167"/>
    </location>
</feature>
<reference evidence="9" key="3">
    <citation type="submission" date="2025-09" db="UniProtKB">
        <authorList>
            <consortium name="Ensembl"/>
        </authorList>
    </citation>
    <scope>IDENTIFICATION</scope>
</reference>
<evidence type="ECO:0000313" key="10">
    <source>
        <dbReference type="Proteomes" id="UP000028761"/>
    </source>
</evidence>
<dbReference type="InterPro" id="IPR013783">
    <property type="entry name" value="Ig-like_fold"/>
</dbReference>
<dbReference type="SUPFAM" id="SSF48726">
    <property type="entry name" value="Immunoglobulin"/>
    <property type="match status" value="1"/>
</dbReference>
<dbReference type="GO" id="GO:0002250">
    <property type="term" value="P:adaptive immune response"/>
    <property type="evidence" value="ECO:0007669"/>
    <property type="project" value="UniProtKB-KW"/>
</dbReference>
<keyword evidence="6" id="KW-0812">Transmembrane</keyword>
<dbReference type="InterPro" id="IPR050150">
    <property type="entry name" value="IgV_Light_Chain"/>
</dbReference>
<dbReference type="SMART" id="SM00406">
    <property type="entry name" value="IGv"/>
    <property type="match status" value="1"/>
</dbReference>
<proteinExistence type="predicted"/>
<dbReference type="Proteomes" id="UP000028761">
    <property type="component" value="Chromosome 14"/>
</dbReference>
<dbReference type="InterPro" id="IPR007110">
    <property type="entry name" value="Ig-like_dom"/>
</dbReference>
<reference evidence="9" key="2">
    <citation type="submission" date="2025-08" db="UniProtKB">
        <authorList>
            <consortium name="Ensembl"/>
        </authorList>
    </citation>
    <scope>IDENTIFICATION</scope>
</reference>
<evidence type="ECO:0000256" key="6">
    <source>
        <dbReference type="SAM" id="Phobius"/>
    </source>
</evidence>
<comment type="subunit">
    <text evidence="4">Immunoglobulins are composed of two identical heavy chains and two identical light chains; disulfide-linked.</text>
</comment>
<dbReference type="InterPro" id="IPR013106">
    <property type="entry name" value="Ig_V-set"/>
</dbReference>
<dbReference type="GO" id="GO:0005886">
    <property type="term" value="C:plasma membrane"/>
    <property type="evidence" value="ECO:0007669"/>
    <property type="project" value="UniProtKB-ARBA"/>
</dbReference>
<keyword evidence="6" id="KW-0472">Membrane</keyword>
<evidence type="ECO:0000313" key="9">
    <source>
        <dbReference type="Ensembl" id="ENSPANP00000011393.3"/>
    </source>
</evidence>
<dbReference type="Gene3D" id="2.60.40.10">
    <property type="entry name" value="Immunoglobulins"/>
    <property type="match status" value="1"/>
</dbReference>
<evidence type="ECO:0000256" key="4">
    <source>
        <dbReference type="ARBA" id="ARBA00038737"/>
    </source>
</evidence>
<dbReference type="PANTHER" id="PTHR23267">
    <property type="entry name" value="IMMUNOGLOBULIN LIGHT CHAIN"/>
    <property type="match status" value="1"/>
</dbReference>
<evidence type="ECO:0000256" key="2">
    <source>
        <dbReference type="ARBA" id="ARBA00023130"/>
    </source>
</evidence>
<dbReference type="SMART" id="SM00409">
    <property type="entry name" value="IG"/>
    <property type="match status" value="1"/>
</dbReference>
<dbReference type="InterPro" id="IPR003599">
    <property type="entry name" value="Ig_sub"/>
</dbReference>
<dbReference type="CDD" id="cd04980">
    <property type="entry name" value="IgV_L_kappa"/>
    <property type="match status" value="1"/>
</dbReference>
<evidence type="ECO:0000256" key="5">
    <source>
        <dbReference type="ARBA" id="ARBA00043265"/>
    </source>
</evidence>
<dbReference type="AlphaFoldDB" id="A0A096NER6"/>
<keyword evidence="10" id="KW-1185">Reference proteome</keyword>
<dbReference type="PROSITE" id="PS50835">
    <property type="entry name" value="IG_LIKE"/>
    <property type="match status" value="1"/>
</dbReference>
<dbReference type="GO" id="GO:0005576">
    <property type="term" value="C:extracellular region"/>
    <property type="evidence" value="ECO:0007669"/>
    <property type="project" value="UniProtKB-ARBA"/>
</dbReference>
<keyword evidence="6" id="KW-1133">Transmembrane helix</keyword>
<dbReference type="STRING" id="9555.ENSPANP00000011393"/>
<dbReference type="HOGENOM" id="CLU_077975_4_1_1"/>
<keyword evidence="2" id="KW-1064">Adaptive immunity</keyword>
<protein>
    <recommendedName>
        <fullName evidence="8">Ig-like domain-containing protein</fullName>
    </recommendedName>
</protein>
<evidence type="ECO:0000259" key="8">
    <source>
        <dbReference type="PROSITE" id="PS50835"/>
    </source>
</evidence>
<keyword evidence="1" id="KW-0391">Immunity</keyword>
<keyword evidence="5" id="KW-1280">Immunoglobulin</keyword>
<feature type="chain" id="PRO_5035289167" description="Ig-like domain-containing protein" evidence="7">
    <location>
        <begin position="23"/>
        <end position="204"/>
    </location>
</feature>
<dbReference type="Bgee" id="ENSPANG00000031101">
    <property type="expression patterns" value="Expressed in duodenum and 35 other cell types or tissues"/>
</dbReference>
<keyword evidence="3" id="KW-0393">Immunoglobulin domain</keyword>